<sequence>MSSPAAAPAYLRNPDDDECSGLFSESPVPKEDSKLYVTGLREKSLLILLVLMLNIYIIQTLRMTHKGMKHIQLHTRQNSKTGAETEVLRFVADHMHLGKVVTKTGYVFGSPNSDLNIHGSRVIIKGAENGSRFLLQDGECKFENVDQFFIGSEKKPFFSAKYPRFNIDERIKRISSKEIATNKNILSTNNLNHHSYHEYYIPSHILQIRSPTNKNLSVEAENIALRGMERIQMVAVNINASAEAQILLHPTDAESHVQLEAETIKFGIFPHSLPISKSPLLEASIDAYRLCVCNGHFPKLFAVAGNRECRYDGLFCK</sequence>
<accession>A0A0N5AHM3</accession>
<evidence type="ECO:0000256" key="9">
    <source>
        <dbReference type="ARBA" id="ARBA00022968"/>
    </source>
</evidence>
<dbReference type="WBParaSite" id="SMUV_0000388001-mRNA-1">
    <property type="protein sequence ID" value="SMUV_0000388001-mRNA-1"/>
    <property type="gene ID" value="SMUV_0000388001"/>
</dbReference>
<dbReference type="Pfam" id="PF04790">
    <property type="entry name" value="Sarcoglycan_1"/>
    <property type="match status" value="1"/>
</dbReference>
<evidence type="ECO:0000256" key="17">
    <source>
        <dbReference type="SAM" id="Phobius"/>
    </source>
</evidence>
<evidence type="ECO:0000313" key="18">
    <source>
        <dbReference type="Proteomes" id="UP000046393"/>
    </source>
</evidence>
<dbReference type="GO" id="GO:0016012">
    <property type="term" value="C:sarcoglycan complex"/>
    <property type="evidence" value="ECO:0007669"/>
    <property type="project" value="InterPro"/>
</dbReference>
<evidence type="ECO:0000256" key="16">
    <source>
        <dbReference type="SAM" id="MobiDB-lite"/>
    </source>
</evidence>
<evidence type="ECO:0000256" key="15">
    <source>
        <dbReference type="ARBA" id="ARBA00026041"/>
    </source>
</evidence>
<comment type="subcellular location">
    <subcellularLocation>
        <location evidence="3">Cell membrane</location>
        <location evidence="3">Sarcolemma</location>
        <topology evidence="3">Single-pass type II membrane protein</topology>
    </subcellularLocation>
    <subcellularLocation>
        <location evidence="2">Cytoplasm</location>
        <location evidence="2">Cytoskeleton</location>
    </subcellularLocation>
</comment>
<evidence type="ECO:0000256" key="13">
    <source>
        <dbReference type="ARBA" id="ARBA00023180"/>
    </source>
</evidence>
<name>A0A0N5AHM3_9BILA</name>
<keyword evidence="11 17" id="KW-0472">Membrane</keyword>
<dbReference type="STRING" id="451379.A0A0N5AHM3"/>
<dbReference type="PANTHER" id="PTHR21142:SF2">
    <property type="entry name" value="BETA-SARCOGLYCAN"/>
    <property type="match status" value="1"/>
</dbReference>
<evidence type="ECO:0000256" key="1">
    <source>
        <dbReference type="ARBA" id="ARBA00002860"/>
    </source>
</evidence>
<organism evidence="18 19">
    <name type="scientific">Syphacia muris</name>
    <dbReference type="NCBI Taxonomy" id="451379"/>
    <lineage>
        <taxon>Eukaryota</taxon>
        <taxon>Metazoa</taxon>
        <taxon>Ecdysozoa</taxon>
        <taxon>Nematoda</taxon>
        <taxon>Chromadorea</taxon>
        <taxon>Rhabditida</taxon>
        <taxon>Spirurina</taxon>
        <taxon>Oxyuridomorpha</taxon>
        <taxon>Oxyuroidea</taxon>
        <taxon>Oxyuridae</taxon>
        <taxon>Syphacia</taxon>
    </lineage>
</organism>
<keyword evidence="18" id="KW-1185">Reference proteome</keyword>
<evidence type="ECO:0000256" key="5">
    <source>
        <dbReference type="ARBA" id="ARBA00015329"/>
    </source>
</evidence>
<evidence type="ECO:0000256" key="11">
    <source>
        <dbReference type="ARBA" id="ARBA00023136"/>
    </source>
</evidence>
<dbReference type="AlphaFoldDB" id="A0A0N5AHM3"/>
<feature type="transmembrane region" description="Helical" evidence="17">
    <location>
        <begin position="44"/>
        <end position="61"/>
    </location>
</feature>
<evidence type="ECO:0000256" key="8">
    <source>
        <dbReference type="ARBA" id="ARBA00022692"/>
    </source>
</evidence>
<evidence type="ECO:0000256" key="7">
    <source>
        <dbReference type="ARBA" id="ARBA00022490"/>
    </source>
</evidence>
<dbReference type="GO" id="GO:0042383">
    <property type="term" value="C:sarcolemma"/>
    <property type="evidence" value="ECO:0007669"/>
    <property type="project" value="UniProtKB-SubCell"/>
</dbReference>
<evidence type="ECO:0000313" key="19">
    <source>
        <dbReference type="WBParaSite" id="SMUV_0000388001-mRNA-1"/>
    </source>
</evidence>
<dbReference type="InterPro" id="IPR006875">
    <property type="entry name" value="Sarcoglycan"/>
</dbReference>
<keyword evidence="7" id="KW-0963">Cytoplasm</keyword>
<keyword evidence="12" id="KW-1015">Disulfide bond</keyword>
<keyword evidence="9" id="KW-0735">Signal-anchor</keyword>
<comment type="function">
    <text evidence="1">Component of the sarcoglycan complex, a subcomplex of the dystrophin-glycoprotein complex which forms a link between the F-actin cytoskeleton and the extracellular matrix.</text>
</comment>
<comment type="similarity">
    <text evidence="4">Belongs to the sarcoglycan beta/delta/gamma/zeta family.</text>
</comment>
<keyword evidence="8 17" id="KW-0812">Transmembrane</keyword>
<protein>
    <recommendedName>
        <fullName evidence="5">Beta-sarcoglycan</fullName>
    </recommendedName>
</protein>
<dbReference type="PANTHER" id="PTHR21142">
    <property type="entry name" value="SARCOGLYCANS"/>
    <property type="match status" value="1"/>
</dbReference>
<evidence type="ECO:0000256" key="6">
    <source>
        <dbReference type="ARBA" id="ARBA00022475"/>
    </source>
</evidence>
<evidence type="ECO:0000256" key="10">
    <source>
        <dbReference type="ARBA" id="ARBA00022989"/>
    </source>
</evidence>
<evidence type="ECO:0000256" key="12">
    <source>
        <dbReference type="ARBA" id="ARBA00023157"/>
    </source>
</evidence>
<keyword evidence="14" id="KW-0206">Cytoskeleton</keyword>
<dbReference type="GO" id="GO:0005856">
    <property type="term" value="C:cytoskeleton"/>
    <property type="evidence" value="ECO:0007669"/>
    <property type="project" value="UniProtKB-SubCell"/>
</dbReference>
<proteinExistence type="inferred from homology"/>
<keyword evidence="6" id="KW-1003">Cell membrane</keyword>
<feature type="region of interest" description="Disordered" evidence="16">
    <location>
        <begin position="1"/>
        <end position="29"/>
    </location>
</feature>
<dbReference type="GO" id="GO:0007517">
    <property type="term" value="P:muscle organ development"/>
    <property type="evidence" value="ECO:0007669"/>
    <property type="project" value="InterPro"/>
</dbReference>
<keyword evidence="13" id="KW-0325">Glycoprotein</keyword>
<evidence type="ECO:0000256" key="2">
    <source>
        <dbReference type="ARBA" id="ARBA00004245"/>
    </source>
</evidence>
<evidence type="ECO:0000256" key="4">
    <source>
        <dbReference type="ARBA" id="ARBA00007574"/>
    </source>
</evidence>
<evidence type="ECO:0000256" key="14">
    <source>
        <dbReference type="ARBA" id="ARBA00023212"/>
    </source>
</evidence>
<dbReference type="Proteomes" id="UP000046393">
    <property type="component" value="Unplaced"/>
</dbReference>
<dbReference type="InterPro" id="IPR027659">
    <property type="entry name" value="Sgcb"/>
</dbReference>
<comment type="subunit">
    <text evidence="15">Cross-link to form 2 major subcomplexes: one consisting of SGCB, SGCD and SGCG and the other consisting of SGCB and SGCD. The association between SGCB and SGCG is particularly strong while SGCA is loosely associated with the other sarcoglycans.</text>
</comment>
<reference evidence="19" key="1">
    <citation type="submission" date="2017-02" db="UniProtKB">
        <authorList>
            <consortium name="WormBaseParasite"/>
        </authorList>
    </citation>
    <scope>IDENTIFICATION</scope>
</reference>
<keyword evidence="10 17" id="KW-1133">Transmembrane helix</keyword>
<evidence type="ECO:0000256" key="3">
    <source>
        <dbReference type="ARBA" id="ARBA00004274"/>
    </source>
</evidence>